<feature type="transmembrane region" description="Helical" evidence="13">
    <location>
        <begin position="530"/>
        <end position="552"/>
    </location>
</feature>
<dbReference type="PROSITE" id="PS51746">
    <property type="entry name" value="PPM_2"/>
    <property type="match status" value="1"/>
</dbReference>
<accession>A0A409VLZ6</accession>
<feature type="transmembrane region" description="Helical" evidence="13">
    <location>
        <begin position="558"/>
        <end position="576"/>
    </location>
</feature>
<feature type="region of interest" description="Disordered" evidence="12">
    <location>
        <begin position="151"/>
        <end position="245"/>
    </location>
</feature>
<evidence type="ECO:0000256" key="4">
    <source>
        <dbReference type="ARBA" id="ARBA00015388"/>
    </source>
</evidence>
<feature type="transmembrane region" description="Helical" evidence="13">
    <location>
        <begin position="704"/>
        <end position="728"/>
    </location>
</feature>
<feature type="transmembrane region" description="Helical" evidence="13">
    <location>
        <begin position="452"/>
        <end position="476"/>
    </location>
</feature>
<protein>
    <recommendedName>
        <fullName evidence="4">Protein PNS1</fullName>
    </recommendedName>
</protein>
<evidence type="ECO:0000256" key="1">
    <source>
        <dbReference type="ARBA" id="ARBA00002957"/>
    </source>
</evidence>
<evidence type="ECO:0000256" key="7">
    <source>
        <dbReference type="ARBA" id="ARBA00022801"/>
    </source>
</evidence>
<evidence type="ECO:0000256" key="13">
    <source>
        <dbReference type="SAM" id="Phobius"/>
    </source>
</evidence>
<feature type="compositionally biased region" description="Polar residues" evidence="12">
    <location>
        <begin position="171"/>
        <end position="182"/>
    </location>
</feature>
<evidence type="ECO:0000313" key="15">
    <source>
        <dbReference type="EMBL" id="PPQ67295.1"/>
    </source>
</evidence>
<organism evidence="15 16">
    <name type="scientific">Psilocybe cyanescens</name>
    <dbReference type="NCBI Taxonomy" id="93625"/>
    <lineage>
        <taxon>Eukaryota</taxon>
        <taxon>Fungi</taxon>
        <taxon>Dikarya</taxon>
        <taxon>Basidiomycota</taxon>
        <taxon>Agaricomycotina</taxon>
        <taxon>Agaricomycetes</taxon>
        <taxon>Agaricomycetidae</taxon>
        <taxon>Agaricales</taxon>
        <taxon>Agaricineae</taxon>
        <taxon>Strophariaceae</taxon>
        <taxon>Psilocybe</taxon>
    </lineage>
</organism>
<feature type="transmembrane region" description="Helical" evidence="13">
    <location>
        <begin position="663"/>
        <end position="683"/>
    </location>
</feature>
<evidence type="ECO:0000256" key="2">
    <source>
        <dbReference type="ARBA" id="ARBA00004141"/>
    </source>
</evidence>
<dbReference type="InterPro" id="IPR000222">
    <property type="entry name" value="PP2C_BS"/>
</dbReference>
<dbReference type="Gene3D" id="3.60.40.10">
    <property type="entry name" value="PPM-type phosphatase domain"/>
    <property type="match status" value="1"/>
</dbReference>
<keyword evidence="9 13" id="KW-1133">Transmembrane helix</keyword>
<feature type="compositionally biased region" description="Low complexity" evidence="12">
    <location>
        <begin position="160"/>
        <end position="170"/>
    </location>
</feature>
<dbReference type="STRING" id="93625.A0A409VLZ6"/>
<gene>
    <name evidence="15" type="ORF">CVT25_005879</name>
</gene>
<name>A0A409VLZ6_PSICY</name>
<dbReference type="PROSITE" id="PS01032">
    <property type="entry name" value="PPM_1"/>
    <property type="match status" value="1"/>
</dbReference>
<dbReference type="Pfam" id="PF04515">
    <property type="entry name" value="Choline_transpo"/>
    <property type="match status" value="1"/>
</dbReference>
<feature type="compositionally biased region" description="Basic and acidic residues" evidence="12">
    <location>
        <begin position="191"/>
        <end position="206"/>
    </location>
</feature>
<keyword evidence="7 11" id="KW-0378">Hydrolase</keyword>
<comment type="similarity">
    <text evidence="3">Belongs to the CTL (choline transporter-like) family.</text>
</comment>
<comment type="function">
    <text evidence="1">Probably involved in transport through the plasma membrane.</text>
</comment>
<comment type="subcellular location">
    <subcellularLocation>
        <location evidence="2">Membrane</location>
        <topology evidence="2">Multi-pass membrane protein</topology>
    </subcellularLocation>
</comment>
<feature type="transmembrane region" description="Helical" evidence="13">
    <location>
        <begin position="600"/>
        <end position="624"/>
    </location>
</feature>
<dbReference type="AlphaFoldDB" id="A0A409VLZ6"/>
<evidence type="ECO:0000256" key="3">
    <source>
        <dbReference type="ARBA" id="ARBA00007168"/>
    </source>
</evidence>
<proteinExistence type="inferred from homology"/>
<dbReference type="PANTHER" id="PTHR12385:SF4">
    <property type="entry name" value="PROTEIN PNS1"/>
    <property type="match status" value="1"/>
</dbReference>
<evidence type="ECO:0000256" key="12">
    <source>
        <dbReference type="SAM" id="MobiDB-lite"/>
    </source>
</evidence>
<dbReference type="PANTHER" id="PTHR12385">
    <property type="entry name" value="CHOLINE TRANSPORTER-LIKE (SLC FAMILY 44)"/>
    <property type="match status" value="1"/>
</dbReference>
<evidence type="ECO:0000256" key="6">
    <source>
        <dbReference type="ARBA" id="ARBA00022723"/>
    </source>
</evidence>
<dbReference type="GO" id="GO:0022857">
    <property type="term" value="F:transmembrane transporter activity"/>
    <property type="evidence" value="ECO:0007669"/>
    <property type="project" value="InterPro"/>
</dbReference>
<dbReference type="InterPro" id="IPR001932">
    <property type="entry name" value="PPM-type_phosphatase-like_dom"/>
</dbReference>
<keyword evidence="6" id="KW-0479">Metal-binding</keyword>
<keyword evidence="5 13" id="KW-0812">Transmembrane</keyword>
<feature type="domain" description="PPM-type phosphatase" evidence="14">
    <location>
        <begin position="38"/>
        <end position="538"/>
    </location>
</feature>
<dbReference type="GO" id="GO:0046872">
    <property type="term" value="F:metal ion binding"/>
    <property type="evidence" value="ECO:0007669"/>
    <property type="project" value="UniProtKB-KW"/>
</dbReference>
<keyword evidence="10 13" id="KW-0472">Membrane</keyword>
<evidence type="ECO:0000256" key="8">
    <source>
        <dbReference type="ARBA" id="ARBA00022912"/>
    </source>
</evidence>
<dbReference type="OrthoDB" id="44736at2759"/>
<feature type="transmembrane region" description="Helical" evidence="13">
    <location>
        <begin position="977"/>
        <end position="994"/>
    </location>
</feature>
<dbReference type="CDD" id="cd00143">
    <property type="entry name" value="PP2Cc"/>
    <property type="match status" value="1"/>
</dbReference>
<dbReference type="InterPro" id="IPR036457">
    <property type="entry name" value="PPM-type-like_dom_sf"/>
</dbReference>
<dbReference type="Pfam" id="PF00481">
    <property type="entry name" value="PP2C"/>
    <property type="match status" value="2"/>
</dbReference>
<dbReference type="GO" id="GO:0005886">
    <property type="term" value="C:plasma membrane"/>
    <property type="evidence" value="ECO:0007669"/>
    <property type="project" value="TreeGrafter"/>
</dbReference>
<dbReference type="EMBL" id="NHYD01003975">
    <property type="protein sequence ID" value="PPQ67295.1"/>
    <property type="molecule type" value="Genomic_DNA"/>
</dbReference>
<dbReference type="SMART" id="SM00332">
    <property type="entry name" value="PP2Cc"/>
    <property type="match status" value="1"/>
</dbReference>
<evidence type="ECO:0000313" key="16">
    <source>
        <dbReference type="Proteomes" id="UP000283269"/>
    </source>
</evidence>
<reference evidence="15 16" key="1">
    <citation type="journal article" date="2018" name="Evol. Lett.">
        <title>Horizontal gene cluster transfer increased hallucinogenic mushroom diversity.</title>
        <authorList>
            <person name="Reynolds H.T."/>
            <person name="Vijayakumar V."/>
            <person name="Gluck-Thaler E."/>
            <person name="Korotkin H.B."/>
            <person name="Matheny P.B."/>
            <person name="Slot J.C."/>
        </authorList>
    </citation>
    <scope>NUCLEOTIDE SEQUENCE [LARGE SCALE GENOMIC DNA]</scope>
    <source>
        <strain evidence="15 16">2631</strain>
    </source>
</reference>
<evidence type="ECO:0000259" key="14">
    <source>
        <dbReference type="PROSITE" id="PS51746"/>
    </source>
</evidence>
<evidence type="ECO:0000256" key="9">
    <source>
        <dbReference type="ARBA" id="ARBA00022989"/>
    </source>
</evidence>
<comment type="caution">
    <text evidence="15">The sequence shown here is derived from an EMBL/GenBank/DDBJ whole genome shotgun (WGS) entry which is preliminary data.</text>
</comment>
<keyword evidence="8 11" id="KW-0904">Protein phosphatase</keyword>
<comment type="similarity">
    <text evidence="11">Belongs to the PP2C family.</text>
</comment>
<dbReference type="Proteomes" id="UP000283269">
    <property type="component" value="Unassembled WGS sequence"/>
</dbReference>
<keyword evidence="16" id="KW-1185">Reference proteome</keyword>
<dbReference type="InterPro" id="IPR007603">
    <property type="entry name" value="Choline_transptr-like"/>
</dbReference>
<feature type="transmembrane region" description="Helical" evidence="13">
    <location>
        <begin position="803"/>
        <end position="827"/>
    </location>
</feature>
<dbReference type="GO" id="GO:0004721">
    <property type="term" value="F:phosphoprotein phosphatase activity"/>
    <property type="evidence" value="ECO:0007669"/>
    <property type="project" value="UniProtKB-KW"/>
</dbReference>
<evidence type="ECO:0000256" key="5">
    <source>
        <dbReference type="ARBA" id="ARBA00022692"/>
    </source>
</evidence>
<feature type="transmembrane region" description="Helical" evidence="13">
    <location>
        <begin position="503"/>
        <end position="523"/>
    </location>
</feature>
<feature type="compositionally biased region" description="Low complexity" evidence="12">
    <location>
        <begin position="224"/>
        <end position="245"/>
    </location>
</feature>
<evidence type="ECO:0000256" key="11">
    <source>
        <dbReference type="RuleBase" id="RU003465"/>
    </source>
</evidence>
<dbReference type="SUPFAM" id="SSF81606">
    <property type="entry name" value="PP2C-like"/>
    <property type="match status" value="2"/>
</dbReference>
<feature type="transmembrane region" description="Helical" evidence="13">
    <location>
        <begin position="847"/>
        <end position="874"/>
    </location>
</feature>
<sequence length="1031" mass="111284">MAPRFTDSPNARSKSISTADLDTNGVLNRHSANHPTFRVGVSEDKGSRRTMEDAHSFVVDFDAVRGQGFFAVFDGHAGKHAAEWCGSHFHEYLLDAIHSSPDVPIPDILNHTFHTVDESLSRMCEESEGKIHSGCTAVTAFLRVEDANGRQSFLTPPSSPSADSPVSGHSVNNSVDGDTDPSTVIDGGPEAPKHDATPKKPKEKKSSNTSRLRKALRSLGGGASSKLTSSSASGNSSSATSLKSAGEGVTITIPPSDARYVLYSANAGDARGVLCRAGKAVRLTYDHKGTDKQEAKRITDAGGFVMSGRVNGVLAVTRSLGDSSMKEFVVGAPYTTETELCEEDELLILACDGLWDVIGDQAAIELVRDIEDAQQANSHLCILLTYGLLLRTQHIRLAPMYGQQQPYPGPTPAYGSEAPYYVPPEQPLYGGDVKDPYAGGRFKPKKTINDPIFLVFFVLQLLGFAAVSGIALNTWISQGGLGGGLGKDGGQSGTPVTLNRSTVYLLLLVTAAAILLSVVYLILARMFTKIIMHITLVLTIALNIGICVYYYITKYWSGAIIFTVIAVLSVLSYFGFRSRIPLASLLLQVVMDVSKHHTSVYAVAFTALFLQAVLSVWFTFTAIATYAKWTPGNPSCESSSCSSGKVAGLIFFEAFSFLWTSQVIGNVALSTLAGGPYGSWYYFGPRGLGEMPKHPTISAFGRASTLSLGSIAFGSLIVTLLDLLRLILNAAQNNANADGHPIEACLACCAACFVGMLQNLVEYFNRYAYIEIALYGKPYIAAAKDTWRLFKDRGIDALVNDSLVGMTLTWGAYAIGVLCSLFGYLYLRFTAPSYNSSGQYTAPIVLFSFLIGMVCSMTMSSAIEAGVSTIFVGLGEDPQVLAIRAPELFALTILRLFLLLRLIVHYEEILYTKVTVYYGLNTRCDLTVSEIPGPSEGKISYRNYECRAFPSSVTDQCEKENKAFCAAWTSAGYLDQISMGFAAVSLVAILFGISTHSRRRRIWRAVAGLVILQGQGHPWAAGNRAYQPIQP</sequence>
<dbReference type="InParanoid" id="A0A409VLZ6"/>
<evidence type="ECO:0000256" key="10">
    <source>
        <dbReference type="ARBA" id="ARBA00023136"/>
    </source>
</evidence>